<evidence type="ECO:0000313" key="2">
    <source>
        <dbReference type="Proteomes" id="UP000001599"/>
    </source>
</evidence>
<dbReference type="AlphaFoldDB" id="C0Q8J7"/>
<protein>
    <submittedName>
        <fullName evidence="1">Uncharacterized protein</fullName>
    </submittedName>
</protein>
<keyword evidence="1" id="KW-0614">Plasmid</keyword>
<sequence>MRMNRVDNNGQNCTGMIMKPISYFTGSRKRSSTCLISSLLLPGMIAMGISLPGTAAMVEFGGDYTYRGTITVTGEALIGPVVDVRVPKAGVTLCSPTRVTVEQCNARLEHKNQDGSWNVVTGMQCIGQGSNYLSVVTPISKIYKLVYGDFYRVVFDDVRGRFEPSGAVEHSSRCMIDKNSITWGNPVSGGVLELSTSSGQTERLAIYGQPETTFLMPVTAVDKTYIEYPAMTRLSVAPDGSARGQVVTVVGRNAQVKFTLREAYGNNNLNQYWIPTAASGNKIKPQLIKKDGSQCVNAREGESCDLYYPPGSVPPGRYYRGYVDIYATVY</sequence>
<name>C0Q8J7_SALPC</name>
<dbReference type="EMBL" id="CP000858">
    <property type="protein sequence ID" value="ACN48803.1"/>
    <property type="molecule type" value="Genomic_DNA"/>
</dbReference>
<dbReference type="KEGG" id="sei:SPC_p030"/>
<dbReference type="HOGENOM" id="CLU_979661_0_0_6"/>
<organism evidence="1 2">
    <name type="scientific">Salmonella paratyphi C (strain RKS4594)</name>
    <dbReference type="NCBI Taxonomy" id="476213"/>
    <lineage>
        <taxon>Bacteria</taxon>
        <taxon>Pseudomonadati</taxon>
        <taxon>Pseudomonadota</taxon>
        <taxon>Gammaproteobacteria</taxon>
        <taxon>Enterobacterales</taxon>
        <taxon>Enterobacteriaceae</taxon>
        <taxon>Salmonella</taxon>
    </lineage>
</organism>
<evidence type="ECO:0000313" key="1">
    <source>
        <dbReference type="EMBL" id="ACN48803.1"/>
    </source>
</evidence>
<reference evidence="1 2" key="1">
    <citation type="journal article" date="2009" name="PLoS ONE">
        <title>Salmonella paratyphi C: genetic divergence from Salmonella choleraesuis and pathogenic convergence with Salmonella typhi.</title>
        <authorList>
            <person name="Liu W.-Q."/>
            <person name="Feng Y."/>
            <person name="Wang Y."/>
            <person name="Zou Q.-H."/>
            <person name="Chen F."/>
            <person name="Guo J.-T."/>
            <person name="Peng Y.-H."/>
            <person name="Jin Y."/>
            <person name="Li Y.-G."/>
            <person name="Hu S.-N."/>
            <person name="Johnston R.N."/>
            <person name="Liu G.-R."/>
            <person name="Liu S.-L."/>
        </authorList>
    </citation>
    <scope>NUCLEOTIDE SEQUENCE [LARGE SCALE GENOMIC DNA]</scope>
    <source>
        <strain evidence="1 2">RKS4594</strain>
        <plasmid evidence="1 2">pSPCV</plasmid>
    </source>
</reference>
<gene>
    <name evidence="1" type="ordered locus">SPC_p030</name>
</gene>
<dbReference type="Proteomes" id="UP000001599">
    <property type="component" value="Plasmid pSPCV"/>
</dbReference>
<accession>C0Q8J7</accession>
<geneLocation type="plasmid" evidence="1 2">
    <name>pSPCV</name>
</geneLocation>
<proteinExistence type="predicted"/>